<keyword evidence="2" id="KW-1185">Reference proteome</keyword>
<accession>A0AAE3MYU6</accession>
<name>A0AAE3MYU6_9HYPH</name>
<protein>
    <recommendedName>
        <fullName evidence="3">Lipoprotein</fullName>
    </recommendedName>
</protein>
<gene>
    <name evidence="1" type="ORF">NOF55_07095</name>
</gene>
<evidence type="ECO:0000313" key="1">
    <source>
        <dbReference type="EMBL" id="MCX8996867.1"/>
    </source>
</evidence>
<evidence type="ECO:0000313" key="2">
    <source>
        <dbReference type="Proteomes" id="UP001208771"/>
    </source>
</evidence>
<reference evidence="1" key="1">
    <citation type="submission" date="2022-07" db="EMBL/GenBank/DDBJ databases">
        <title>Ectorhizobium quercum gen.nov., sp. nov.</title>
        <authorList>
            <person name="Ma T."/>
            <person name="Li Y."/>
        </authorList>
    </citation>
    <scope>NUCLEOTIDE SEQUENCE</scope>
    <source>
        <strain evidence="1">BDR2-2</strain>
    </source>
</reference>
<evidence type="ECO:0008006" key="3">
    <source>
        <dbReference type="Google" id="ProtNLM"/>
    </source>
</evidence>
<proteinExistence type="predicted"/>
<dbReference type="AlphaFoldDB" id="A0AAE3MYU6"/>
<organism evidence="1 2">
    <name type="scientific">Ectorhizobium quercum</name>
    <dbReference type="NCBI Taxonomy" id="2965071"/>
    <lineage>
        <taxon>Bacteria</taxon>
        <taxon>Pseudomonadati</taxon>
        <taxon>Pseudomonadota</taxon>
        <taxon>Alphaproteobacteria</taxon>
        <taxon>Hyphomicrobiales</taxon>
        <taxon>Rhizobiaceae</taxon>
        <taxon>Ectorhizobium</taxon>
    </lineage>
</organism>
<dbReference type="RefSeq" id="WP_306410641.1">
    <property type="nucleotide sequence ID" value="NZ_JANFPI010000002.1"/>
</dbReference>
<sequence length="113" mass="12242">MKTYFLLLGLCLTLSGCGSLFKMSEASHEREVARLNLIGSSFETAKAKATRAGFQCGGGENRDLGKNAIQCYKKSPELLCPQRRFLFIRADANNGKVISVGTRVVDNHCLGAA</sequence>
<comment type="caution">
    <text evidence="1">The sequence shown here is derived from an EMBL/GenBank/DDBJ whole genome shotgun (WGS) entry which is preliminary data.</text>
</comment>
<dbReference type="EMBL" id="JANFPI010000002">
    <property type="protein sequence ID" value="MCX8996867.1"/>
    <property type="molecule type" value="Genomic_DNA"/>
</dbReference>
<dbReference type="Proteomes" id="UP001208771">
    <property type="component" value="Unassembled WGS sequence"/>
</dbReference>
<dbReference type="PROSITE" id="PS51257">
    <property type="entry name" value="PROKAR_LIPOPROTEIN"/>
    <property type="match status" value="1"/>
</dbReference>